<dbReference type="InterPro" id="IPR022702">
    <property type="entry name" value="Cytosine_MeTrfase1_RFD"/>
</dbReference>
<gene>
    <name evidence="5" type="ORF">DRE_01789</name>
</gene>
<dbReference type="Pfam" id="PF12047">
    <property type="entry name" value="DNMT1-RFD"/>
    <property type="match status" value="1"/>
</dbReference>
<feature type="domain" description="RFTS" evidence="4">
    <location>
        <begin position="77"/>
        <end position="136"/>
    </location>
</feature>
<evidence type="ECO:0000313" key="6">
    <source>
        <dbReference type="Proteomes" id="UP000024837"/>
    </source>
</evidence>
<evidence type="ECO:0000313" key="5">
    <source>
        <dbReference type="EMBL" id="EWC48567.1"/>
    </source>
</evidence>
<dbReference type="Proteomes" id="UP000024837">
    <property type="component" value="Unassembled WGS sequence"/>
</dbReference>
<name>W7I931_9PEZI</name>
<comment type="subcellular location">
    <subcellularLocation>
        <location evidence="1">Nucleus</location>
    </subcellularLocation>
</comment>
<evidence type="ECO:0000256" key="2">
    <source>
        <dbReference type="ARBA" id="ARBA00023242"/>
    </source>
</evidence>
<accession>W7I931</accession>
<dbReference type="AlphaFoldDB" id="W7I931"/>
<feature type="compositionally biased region" description="Basic and acidic residues" evidence="3">
    <location>
        <begin position="275"/>
        <end position="285"/>
    </location>
</feature>
<keyword evidence="2" id="KW-0539">Nucleus</keyword>
<reference evidence="5 6" key="1">
    <citation type="submission" date="2013-05" db="EMBL/GenBank/DDBJ databases">
        <title>Drechslerella stenobrocha genome reveals carnivorous origination and mechanical trapping mechanism of predatory fungi.</title>
        <authorList>
            <person name="Liu X."/>
            <person name="Zhang W."/>
            <person name="Liu K."/>
        </authorList>
    </citation>
    <scope>NUCLEOTIDE SEQUENCE [LARGE SCALE GENOMIC DNA]</scope>
    <source>
        <strain evidence="5 6">248</strain>
    </source>
</reference>
<dbReference type="GO" id="GO:0005634">
    <property type="term" value="C:nucleus"/>
    <property type="evidence" value="ECO:0007669"/>
    <property type="project" value="UniProtKB-SubCell"/>
</dbReference>
<organism evidence="5 6">
    <name type="scientific">Drechslerella stenobrocha 248</name>
    <dbReference type="NCBI Taxonomy" id="1043628"/>
    <lineage>
        <taxon>Eukaryota</taxon>
        <taxon>Fungi</taxon>
        <taxon>Dikarya</taxon>
        <taxon>Ascomycota</taxon>
        <taxon>Pezizomycotina</taxon>
        <taxon>Orbiliomycetes</taxon>
        <taxon>Orbiliales</taxon>
        <taxon>Orbiliaceae</taxon>
        <taxon>Drechslerella</taxon>
    </lineage>
</organism>
<feature type="compositionally biased region" description="Pro residues" evidence="3">
    <location>
        <begin position="398"/>
        <end position="418"/>
    </location>
</feature>
<feature type="compositionally biased region" description="Low complexity" evidence="3">
    <location>
        <begin position="255"/>
        <end position="266"/>
    </location>
</feature>
<evidence type="ECO:0000259" key="4">
    <source>
        <dbReference type="Pfam" id="PF12047"/>
    </source>
</evidence>
<dbReference type="HOGENOM" id="CLU_368428_0_0_1"/>
<keyword evidence="6" id="KW-1185">Reference proteome</keyword>
<proteinExistence type="predicted"/>
<feature type="region of interest" description="Disordered" evidence="3">
    <location>
        <begin position="386"/>
        <end position="422"/>
    </location>
</feature>
<evidence type="ECO:0000256" key="3">
    <source>
        <dbReference type="SAM" id="MobiDB-lite"/>
    </source>
</evidence>
<evidence type="ECO:0000256" key="1">
    <source>
        <dbReference type="ARBA" id="ARBA00004123"/>
    </source>
</evidence>
<dbReference type="EMBL" id="KI966372">
    <property type="protein sequence ID" value="EWC48567.1"/>
    <property type="molecule type" value="Genomic_DNA"/>
</dbReference>
<sequence>MLELTALKEQNPNKVHPDDWPTCDLYDATVTSKKSSRTDGLIDLLDVLEKGPFHVKGRIRTISGKLEEFVLNQNLVNCEIIIANVRRWSIERLPDEKIIIWALGNAAWYGIHPAKSYQEIYDSMLQKAAIYNFIVDKYGGITTRGQSFKTPMQTIYAEMAENPVLGTPKEVEALVEKHRRFIIAQLLEEGKFKRTPFWKFMNDNYADEIEEVRAVIVKVTLEILNDSKKKAERLSKSPPLKDAGTSRRRLTRNRSGTASSGVSEGEAGSKRKSRDHSTDEPDAIRQKMSSHEQPSGKSTPAVRLAHKSRRSNRVVLSDSPAPSPPDGPAQLQLPLSHSQEQVVLSGRTTRSTRSSQPSPMSPGDLDIQPAPSSGLAFHAATLQSLDLTPPQPSINLPPEQPRPPVTKPAAGQPPPAPKPSLDTLKEILDDMLPRPRSSQLAPKSASLANKLSAKTTQIGIIASSPGILRNSTTAQRRTPVPGVVPLDENHPGYDDLRDQAISKLTQLHSLYQKISKSKSQTEYQKFAEMAEENFEWRRQHGLKPVYIDVIYATGYYTDDIAETSVIRRVPATEYLVDTMEWDFDTAVELLQNVNRGTYFHELLQPVKEARRNARVKGNRAGRGRPRKVAQEEIEMSMSTLKISNVPSGRSVKDGPAPDMSWNCPGLDERGGKCGFVVDDASSLEGAKEASDHWRGCPMRKRATDEALAKKKANIEQAQTVLRDQQVRDPWTNIDHLVDWLEGEANKSRSWFPAGVC</sequence>
<dbReference type="OrthoDB" id="5382953at2759"/>
<feature type="compositionally biased region" description="Low complexity" evidence="3">
    <location>
        <begin position="345"/>
        <end position="362"/>
    </location>
</feature>
<feature type="region of interest" description="Disordered" evidence="3">
    <location>
        <begin position="230"/>
        <end position="372"/>
    </location>
</feature>
<feature type="compositionally biased region" description="Polar residues" evidence="3">
    <location>
        <begin position="333"/>
        <end position="342"/>
    </location>
</feature>
<protein>
    <recommendedName>
        <fullName evidence="4">RFTS domain-containing protein</fullName>
    </recommendedName>
</protein>